<evidence type="ECO:0000256" key="11">
    <source>
        <dbReference type="ARBA" id="ARBA00023033"/>
    </source>
</evidence>
<dbReference type="EMBL" id="JARJCW010000057">
    <property type="protein sequence ID" value="KAJ7201862.1"/>
    <property type="molecule type" value="Genomic_DNA"/>
</dbReference>
<accession>A0AAD6V3V9</accession>
<dbReference type="GO" id="GO:0020037">
    <property type="term" value="F:heme binding"/>
    <property type="evidence" value="ECO:0007669"/>
    <property type="project" value="InterPro"/>
</dbReference>
<comment type="similarity">
    <text evidence="4">Belongs to the cytochrome P450 family.</text>
</comment>
<dbReference type="PANTHER" id="PTHR24305:SF166">
    <property type="entry name" value="CYTOCHROME P450 12A4, MITOCHONDRIAL-RELATED"/>
    <property type="match status" value="1"/>
</dbReference>
<keyword evidence="8" id="KW-1133">Transmembrane helix</keyword>
<keyword evidence="10 13" id="KW-0408">Iron</keyword>
<dbReference type="GO" id="GO:0016705">
    <property type="term" value="F:oxidoreductase activity, acting on paired donors, with incorporation or reduction of molecular oxygen"/>
    <property type="evidence" value="ECO:0007669"/>
    <property type="project" value="InterPro"/>
</dbReference>
<evidence type="ECO:0000313" key="14">
    <source>
        <dbReference type="EMBL" id="KAJ7201862.1"/>
    </source>
</evidence>
<evidence type="ECO:0000256" key="10">
    <source>
        <dbReference type="ARBA" id="ARBA00023004"/>
    </source>
</evidence>
<sequence length="537" mass="59327">MMSTTILCTVATVAFIIYAGVRLLLRRVYSVLHNIPGPPRKSFISGNLTQHFNPDDWEFQEDLEQNYGQVVQVNGLLGDPQLLVFDPAALNSILVKDFSKYEEMDYFTCMNTLLFGDGIFSSAGDAHRRYRRIMLPAFSKANLRKMVPFCYEVAEKMRELVGSRVVHAPQTVAIDLHSILTRGALELIGRIGIGQSLDPLVAGEEPTDRYVQSLKALVPTVFKLALVIPFLPLIRMIPFPAFLRFTIDVIPSAVLRETRDIVDSMWDTTAGFVRGRKATLNDADDTGKDIMSILMKSNTRAQSAAAHLTDEELIAATSMLFFAATDTTSSALDRIVHTLAMHPDVQEMLREEVVAAPEHLDYEGLMGLPYLDAVVREVLRLHPPVTPVMYREALVDAVLPLSTPLTGVDGTVMHSVNVPKGTTIFIGIAAANHSTQIWGADARDFNPARWLKADAHAVSANTCGVYANTLTFLGGPRSCVGVNLALLEIKVVVCVLLRAFRFAQPDARVKWRMTGVIPSPYVDGQRRLPILVERVKA</sequence>
<comment type="cofactor">
    <cofactor evidence="1 13">
        <name>heme</name>
        <dbReference type="ChEBI" id="CHEBI:30413"/>
    </cofactor>
</comment>
<dbReference type="Proteomes" id="UP001219525">
    <property type="component" value="Unassembled WGS sequence"/>
</dbReference>
<dbReference type="SUPFAM" id="SSF48264">
    <property type="entry name" value="Cytochrome P450"/>
    <property type="match status" value="1"/>
</dbReference>
<dbReference type="PRINTS" id="PR00463">
    <property type="entry name" value="EP450I"/>
</dbReference>
<keyword evidence="15" id="KW-1185">Reference proteome</keyword>
<organism evidence="14 15">
    <name type="scientific">Mycena pura</name>
    <dbReference type="NCBI Taxonomy" id="153505"/>
    <lineage>
        <taxon>Eukaryota</taxon>
        <taxon>Fungi</taxon>
        <taxon>Dikarya</taxon>
        <taxon>Basidiomycota</taxon>
        <taxon>Agaricomycotina</taxon>
        <taxon>Agaricomycetes</taxon>
        <taxon>Agaricomycetidae</taxon>
        <taxon>Agaricales</taxon>
        <taxon>Marasmiineae</taxon>
        <taxon>Mycenaceae</taxon>
        <taxon>Mycena</taxon>
    </lineage>
</organism>
<dbReference type="Gene3D" id="1.10.630.10">
    <property type="entry name" value="Cytochrome P450"/>
    <property type="match status" value="1"/>
</dbReference>
<dbReference type="InterPro" id="IPR050121">
    <property type="entry name" value="Cytochrome_P450_monoxygenase"/>
</dbReference>
<feature type="binding site" description="axial binding residue" evidence="13">
    <location>
        <position position="479"/>
    </location>
    <ligand>
        <name>heme</name>
        <dbReference type="ChEBI" id="CHEBI:30413"/>
    </ligand>
    <ligandPart>
        <name>Fe</name>
        <dbReference type="ChEBI" id="CHEBI:18248"/>
    </ligandPart>
</feature>
<keyword evidence="7 13" id="KW-0479">Metal-binding</keyword>
<keyword evidence="11" id="KW-0503">Monooxygenase</keyword>
<reference evidence="14" key="1">
    <citation type="submission" date="2023-03" db="EMBL/GenBank/DDBJ databases">
        <title>Massive genome expansion in bonnet fungi (Mycena s.s.) driven by repeated elements and novel gene families across ecological guilds.</title>
        <authorList>
            <consortium name="Lawrence Berkeley National Laboratory"/>
            <person name="Harder C.B."/>
            <person name="Miyauchi S."/>
            <person name="Viragh M."/>
            <person name="Kuo A."/>
            <person name="Thoen E."/>
            <person name="Andreopoulos B."/>
            <person name="Lu D."/>
            <person name="Skrede I."/>
            <person name="Drula E."/>
            <person name="Henrissat B."/>
            <person name="Morin E."/>
            <person name="Kohler A."/>
            <person name="Barry K."/>
            <person name="LaButti K."/>
            <person name="Morin E."/>
            <person name="Salamov A."/>
            <person name="Lipzen A."/>
            <person name="Mereny Z."/>
            <person name="Hegedus B."/>
            <person name="Baldrian P."/>
            <person name="Stursova M."/>
            <person name="Weitz H."/>
            <person name="Taylor A."/>
            <person name="Grigoriev I.V."/>
            <person name="Nagy L.G."/>
            <person name="Martin F."/>
            <person name="Kauserud H."/>
        </authorList>
    </citation>
    <scope>NUCLEOTIDE SEQUENCE</scope>
    <source>
        <strain evidence="14">9144</strain>
    </source>
</reference>
<evidence type="ECO:0000256" key="2">
    <source>
        <dbReference type="ARBA" id="ARBA00004370"/>
    </source>
</evidence>
<dbReference type="Pfam" id="PF00067">
    <property type="entry name" value="p450"/>
    <property type="match status" value="1"/>
</dbReference>
<evidence type="ECO:0000256" key="1">
    <source>
        <dbReference type="ARBA" id="ARBA00001971"/>
    </source>
</evidence>
<evidence type="ECO:0000256" key="9">
    <source>
        <dbReference type="ARBA" id="ARBA00023002"/>
    </source>
</evidence>
<evidence type="ECO:0000256" key="3">
    <source>
        <dbReference type="ARBA" id="ARBA00004721"/>
    </source>
</evidence>
<evidence type="ECO:0000256" key="4">
    <source>
        <dbReference type="ARBA" id="ARBA00010617"/>
    </source>
</evidence>
<dbReference type="InterPro" id="IPR036396">
    <property type="entry name" value="Cyt_P450_sf"/>
</dbReference>
<evidence type="ECO:0000313" key="15">
    <source>
        <dbReference type="Proteomes" id="UP001219525"/>
    </source>
</evidence>
<evidence type="ECO:0000256" key="5">
    <source>
        <dbReference type="ARBA" id="ARBA00022617"/>
    </source>
</evidence>
<dbReference type="PANTHER" id="PTHR24305">
    <property type="entry name" value="CYTOCHROME P450"/>
    <property type="match status" value="1"/>
</dbReference>
<comment type="pathway">
    <text evidence="3">Secondary metabolite biosynthesis; terpenoid biosynthesis.</text>
</comment>
<dbReference type="GO" id="GO:0016020">
    <property type="term" value="C:membrane"/>
    <property type="evidence" value="ECO:0007669"/>
    <property type="project" value="UniProtKB-SubCell"/>
</dbReference>
<keyword evidence="6" id="KW-0812">Transmembrane</keyword>
<dbReference type="PRINTS" id="PR00385">
    <property type="entry name" value="P450"/>
</dbReference>
<dbReference type="GO" id="GO:0004497">
    <property type="term" value="F:monooxygenase activity"/>
    <property type="evidence" value="ECO:0007669"/>
    <property type="project" value="UniProtKB-KW"/>
</dbReference>
<gene>
    <name evidence="14" type="ORF">GGX14DRAFT_655094</name>
</gene>
<evidence type="ECO:0000256" key="13">
    <source>
        <dbReference type="PIRSR" id="PIRSR602401-1"/>
    </source>
</evidence>
<keyword evidence="12" id="KW-0472">Membrane</keyword>
<evidence type="ECO:0000256" key="6">
    <source>
        <dbReference type="ARBA" id="ARBA00022692"/>
    </source>
</evidence>
<evidence type="ECO:0000256" key="7">
    <source>
        <dbReference type="ARBA" id="ARBA00022723"/>
    </source>
</evidence>
<keyword evidence="5 13" id="KW-0349">Heme</keyword>
<dbReference type="AlphaFoldDB" id="A0AAD6V3V9"/>
<protein>
    <submittedName>
        <fullName evidence="14">Cytochrome P450</fullName>
    </submittedName>
</protein>
<name>A0AAD6V3V9_9AGAR</name>
<comment type="caution">
    <text evidence="14">The sequence shown here is derived from an EMBL/GenBank/DDBJ whole genome shotgun (WGS) entry which is preliminary data.</text>
</comment>
<dbReference type="GO" id="GO:0005506">
    <property type="term" value="F:iron ion binding"/>
    <property type="evidence" value="ECO:0007669"/>
    <property type="project" value="InterPro"/>
</dbReference>
<keyword evidence="9" id="KW-0560">Oxidoreductase</keyword>
<dbReference type="InterPro" id="IPR002401">
    <property type="entry name" value="Cyt_P450_E_grp-I"/>
</dbReference>
<proteinExistence type="inferred from homology"/>
<dbReference type="InterPro" id="IPR001128">
    <property type="entry name" value="Cyt_P450"/>
</dbReference>
<comment type="subcellular location">
    <subcellularLocation>
        <location evidence="2">Membrane</location>
    </subcellularLocation>
</comment>
<evidence type="ECO:0000256" key="8">
    <source>
        <dbReference type="ARBA" id="ARBA00022989"/>
    </source>
</evidence>
<evidence type="ECO:0000256" key="12">
    <source>
        <dbReference type="ARBA" id="ARBA00023136"/>
    </source>
</evidence>